<keyword evidence="6 11" id="KW-0862">Zinc</keyword>
<feature type="binding site" evidence="11">
    <location>
        <position position="176"/>
    </location>
    <ligand>
        <name>NAD(+)</name>
        <dbReference type="ChEBI" id="CHEBI:57540"/>
    </ligand>
</feature>
<dbReference type="InterPro" id="IPR018239">
    <property type="entry name" value="DNA_ligase_AS"/>
</dbReference>
<feature type="binding site" evidence="11">
    <location>
        <position position="139"/>
    </location>
    <ligand>
        <name>NAD(+)</name>
        <dbReference type="ChEBI" id="CHEBI:57540"/>
    </ligand>
</feature>
<keyword evidence="3 11" id="KW-0235">DNA replication</keyword>
<feature type="binding site" evidence="11">
    <location>
        <position position="421"/>
    </location>
    <ligand>
        <name>Zn(2+)</name>
        <dbReference type="ChEBI" id="CHEBI:29105"/>
    </ligand>
</feature>
<evidence type="ECO:0000256" key="9">
    <source>
        <dbReference type="ARBA" id="ARBA00023204"/>
    </source>
</evidence>
<dbReference type="PANTHER" id="PTHR23389">
    <property type="entry name" value="CHROMOSOME TRANSMISSION FIDELITY FACTOR 18"/>
    <property type="match status" value="1"/>
</dbReference>
<dbReference type="SUPFAM" id="SSF50249">
    <property type="entry name" value="Nucleic acid-binding proteins"/>
    <property type="match status" value="1"/>
</dbReference>
<dbReference type="Pfam" id="PF03119">
    <property type="entry name" value="DNA_ligase_ZBD"/>
    <property type="match status" value="1"/>
</dbReference>
<evidence type="ECO:0000256" key="2">
    <source>
        <dbReference type="ARBA" id="ARBA00022598"/>
    </source>
</evidence>
<dbReference type="InterPro" id="IPR036420">
    <property type="entry name" value="BRCT_dom_sf"/>
</dbReference>
<dbReference type="SUPFAM" id="SSF52113">
    <property type="entry name" value="BRCT domain"/>
    <property type="match status" value="1"/>
</dbReference>
<dbReference type="InterPro" id="IPR001357">
    <property type="entry name" value="BRCT_dom"/>
</dbReference>
<evidence type="ECO:0000256" key="8">
    <source>
        <dbReference type="ARBA" id="ARBA00023027"/>
    </source>
</evidence>
<dbReference type="NCBIfam" id="NF005932">
    <property type="entry name" value="PRK07956.1"/>
    <property type="match status" value="1"/>
</dbReference>
<dbReference type="InterPro" id="IPR041663">
    <property type="entry name" value="DisA/LigA_HHH"/>
</dbReference>
<keyword evidence="2 11" id="KW-0436">Ligase</keyword>
<evidence type="ECO:0000256" key="10">
    <source>
        <dbReference type="ARBA" id="ARBA00034005"/>
    </source>
</evidence>
<dbReference type="EC" id="6.5.1.2" evidence="11"/>
<feature type="binding site" evidence="11">
    <location>
        <begin position="33"/>
        <end position="37"/>
    </location>
    <ligand>
        <name>NAD(+)</name>
        <dbReference type="ChEBI" id="CHEBI:57540"/>
    </ligand>
</feature>
<evidence type="ECO:0000256" key="5">
    <source>
        <dbReference type="ARBA" id="ARBA00022763"/>
    </source>
</evidence>
<evidence type="ECO:0000256" key="11">
    <source>
        <dbReference type="HAMAP-Rule" id="MF_01588"/>
    </source>
</evidence>
<comment type="similarity">
    <text evidence="11">Belongs to the NAD-dependent DNA ligase family. LigA subfamily.</text>
</comment>
<dbReference type="InterPro" id="IPR010994">
    <property type="entry name" value="RuvA_2-like"/>
</dbReference>
<dbReference type="Gene3D" id="6.20.10.30">
    <property type="match status" value="1"/>
</dbReference>
<evidence type="ECO:0000256" key="6">
    <source>
        <dbReference type="ARBA" id="ARBA00022833"/>
    </source>
</evidence>
<evidence type="ECO:0000256" key="7">
    <source>
        <dbReference type="ARBA" id="ARBA00022842"/>
    </source>
</evidence>
<evidence type="ECO:0000256" key="3">
    <source>
        <dbReference type="ARBA" id="ARBA00022705"/>
    </source>
</evidence>
<dbReference type="CDD" id="cd17748">
    <property type="entry name" value="BRCT_DNA_ligase_like"/>
    <property type="match status" value="1"/>
</dbReference>
<sequence length="690" mass="76952">MTEQIQKQLNLLKKQLREYEYHYHVLDKPIVPDIVYDKTFDELVALEKSNPHLITPDSPTQRVGAHPLSAFKSVNHVIPMLSFNKCSNEEEFIKFYNRIYERLPEYNPAEIEFCCELKLDGLAVSLRYENGVFVQAATRGDGSSGEDITQNIRTIKSIPLVLLGESYPEVLEVRGEVFMTHQGFDTLNEQLLSQSRKDKVVKTFANPRNAAAGSLRQLDPNVTATRPLTFCAYGLGEIIFDSSKRSALPDNHYDRLKQLSDWGFITNSWMRRLRSKDEILAYFKEIETTRDSLGYDIDGVVIKVNDIKLQEKLGFVSRAPRWASAFKFAAQEVPTQLLDVEFQVGRTGVITPVARLNAVEVAGVVVSNATLHNQDELNRLDIHIGDTVTIRRAGDVIPKIVAVIDSLRPQTAKKVVFPTTCPICHTALIQLREEVAVRCPAGLACSAQRKEALKHFVSRRALDIEGFGDKLIEQLVDKEYLQTPADIFSLTQSILSSLDRMGEKSATNILNAIEKSKKTTLSRLIYAIGIKDVGESTATNLANHYKDIQLIINASEASLKEVPDIGEIVAHNIREFFNDKDNLKLIETLLSDKVGLSFPKLDEMDLPSANQKNNLFFEKTVVLTGTLSQMTRDEAKDQLIALGAKVSGSVSKKTDFVIAGDAAGSKLEKANSLGVKVLDEQAFISLLNAI</sequence>
<evidence type="ECO:0000256" key="4">
    <source>
        <dbReference type="ARBA" id="ARBA00022723"/>
    </source>
</evidence>
<dbReference type="Gene3D" id="2.40.50.140">
    <property type="entry name" value="Nucleic acid-binding proteins"/>
    <property type="match status" value="1"/>
</dbReference>
<dbReference type="RefSeq" id="WP_385876903.1">
    <property type="nucleotide sequence ID" value="NZ_JBHLXE010000076.1"/>
</dbReference>
<comment type="cofactor">
    <cofactor evidence="11">
        <name>Mg(2+)</name>
        <dbReference type="ChEBI" id="CHEBI:18420"/>
    </cofactor>
    <cofactor evidence="11">
        <name>Mn(2+)</name>
        <dbReference type="ChEBI" id="CHEBI:29035"/>
    </cofactor>
</comment>
<evidence type="ECO:0000313" key="13">
    <source>
        <dbReference type="EMBL" id="MFC0179797.1"/>
    </source>
</evidence>
<feature type="binding site" evidence="11">
    <location>
        <position position="327"/>
    </location>
    <ligand>
        <name>NAD(+)</name>
        <dbReference type="ChEBI" id="CHEBI:57540"/>
    </ligand>
</feature>
<name>A0ABV6C9Z5_9GAMM</name>
<feature type="active site" description="N6-AMP-lysine intermediate" evidence="11">
    <location>
        <position position="118"/>
    </location>
</feature>
<comment type="catalytic activity">
    <reaction evidence="10 11">
        <text>NAD(+) + (deoxyribonucleotide)n-3'-hydroxyl + 5'-phospho-(deoxyribonucleotide)m = (deoxyribonucleotide)n+m + AMP + beta-nicotinamide D-nucleotide.</text>
        <dbReference type="EC" id="6.5.1.2"/>
    </reaction>
</comment>
<protein>
    <recommendedName>
        <fullName evidence="11">DNA ligase</fullName>
        <ecNumber evidence="11">6.5.1.2</ecNumber>
    </recommendedName>
    <alternativeName>
        <fullName evidence="11">Polydeoxyribonucleotide synthase [NAD(+)]</fullName>
    </alternativeName>
</protein>
<evidence type="ECO:0000259" key="12">
    <source>
        <dbReference type="PROSITE" id="PS50172"/>
    </source>
</evidence>
<dbReference type="Proteomes" id="UP001589758">
    <property type="component" value="Unassembled WGS sequence"/>
</dbReference>
<evidence type="ECO:0000256" key="1">
    <source>
        <dbReference type="ARBA" id="ARBA00004067"/>
    </source>
</evidence>
<keyword evidence="14" id="KW-1185">Reference proteome</keyword>
<comment type="function">
    <text evidence="1 11">DNA ligase that catalyzes the formation of phosphodiester linkages between 5'-phosphoryl and 3'-hydroxyl groups in double-stranded DNA using NAD as a coenzyme and as the energy source for the reaction. It is essential for DNA replication and repair of damaged DNA.</text>
</comment>
<feature type="binding site" evidence="11">
    <location>
        <position position="116"/>
    </location>
    <ligand>
        <name>NAD(+)</name>
        <dbReference type="ChEBI" id="CHEBI:57540"/>
    </ligand>
</feature>
<dbReference type="InterPro" id="IPR013839">
    <property type="entry name" value="DNAligase_adenylation"/>
</dbReference>
<dbReference type="SMART" id="SM00292">
    <property type="entry name" value="BRCT"/>
    <property type="match status" value="1"/>
</dbReference>
<keyword evidence="5 11" id="KW-0227">DNA damage</keyword>
<dbReference type="InterPro" id="IPR012340">
    <property type="entry name" value="NA-bd_OB-fold"/>
</dbReference>
<feature type="binding site" evidence="11">
    <location>
        <position position="445"/>
    </location>
    <ligand>
        <name>Zn(2+)</name>
        <dbReference type="ChEBI" id="CHEBI:29105"/>
    </ligand>
</feature>
<organism evidence="13 14">
    <name type="scientific">Thorsellia kenyensis</name>
    <dbReference type="NCBI Taxonomy" id="1549888"/>
    <lineage>
        <taxon>Bacteria</taxon>
        <taxon>Pseudomonadati</taxon>
        <taxon>Pseudomonadota</taxon>
        <taxon>Gammaproteobacteria</taxon>
        <taxon>Enterobacterales</taxon>
        <taxon>Thorselliaceae</taxon>
        <taxon>Thorsellia</taxon>
    </lineage>
</organism>
<dbReference type="HAMAP" id="MF_01588">
    <property type="entry name" value="DNA_ligase_A"/>
    <property type="match status" value="1"/>
</dbReference>
<dbReference type="Pfam" id="PF03120">
    <property type="entry name" value="OB_DNA_ligase"/>
    <property type="match status" value="1"/>
</dbReference>
<dbReference type="Pfam" id="PF01653">
    <property type="entry name" value="DNA_ligase_aden"/>
    <property type="match status" value="1"/>
</dbReference>
<keyword evidence="4 11" id="KW-0479">Metal-binding</keyword>
<reference evidence="13 14" key="1">
    <citation type="submission" date="2024-09" db="EMBL/GenBank/DDBJ databases">
        <authorList>
            <person name="Sun Q."/>
            <person name="Mori K."/>
        </authorList>
    </citation>
    <scope>NUCLEOTIDE SEQUENCE [LARGE SCALE GENOMIC DNA]</scope>
    <source>
        <strain evidence="13 14">CCM 8545</strain>
    </source>
</reference>
<gene>
    <name evidence="11 13" type="primary">ligA</name>
    <name evidence="13" type="ORF">ACFFIT_06815</name>
</gene>
<dbReference type="SMART" id="SM00278">
    <property type="entry name" value="HhH1"/>
    <property type="match status" value="4"/>
</dbReference>
<feature type="domain" description="BRCT" evidence="12">
    <location>
        <begin position="611"/>
        <end position="690"/>
    </location>
</feature>
<evidence type="ECO:0000313" key="14">
    <source>
        <dbReference type="Proteomes" id="UP001589758"/>
    </source>
</evidence>
<dbReference type="InterPro" id="IPR004149">
    <property type="entry name" value="Znf_DNAligase_C4"/>
</dbReference>
<accession>A0ABV6C9Z5</accession>
<dbReference type="Pfam" id="PF12826">
    <property type="entry name" value="HHH_2"/>
    <property type="match status" value="1"/>
</dbReference>
<proteinExistence type="inferred from homology"/>
<dbReference type="CDD" id="cd00114">
    <property type="entry name" value="LIGANc"/>
    <property type="match status" value="1"/>
</dbReference>
<keyword evidence="11" id="KW-0464">Manganese</keyword>
<dbReference type="EMBL" id="JBHLXE010000076">
    <property type="protein sequence ID" value="MFC0179797.1"/>
    <property type="molecule type" value="Genomic_DNA"/>
</dbReference>
<keyword evidence="8 11" id="KW-0520">NAD</keyword>
<feature type="binding site" evidence="11">
    <location>
        <position position="303"/>
    </location>
    <ligand>
        <name>NAD(+)</name>
        <dbReference type="ChEBI" id="CHEBI:57540"/>
    </ligand>
</feature>
<dbReference type="InterPro" id="IPR004150">
    <property type="entry name" value="NAD_DNA_ligase_OB"/>
</dbReference>
<dbReference type="PIRSF" id="PIRSF001604">
    <property type="entry name" value="LigA"/>
    <property type="match status" value="1"/>
</dbReference>
<keyword evidence="9 11" id="KW-0234">DNA repair</keyword>
<feature type="binding site" evidence="11">
    <location>
        <begin position="82"/>
        <end position="83"/>
    </location>
    <ligand>
        <name>NAD(+)</name>
        <dbReference type="ChEBI" id="CHEBI:57540"/>
    </ligand>
</feature>
<keyword evidence="7 11" id="KW-0460">Magnesium</keyword>
<feature type="binding site" evidence="11">
    <location>
        <position position="424"/>
    </location>
    <ligand>
        <name>Zn(2+)</name>
        <dbReference type="ChEBI" id="CHEBI:29105"/>
    </ligand>
</feature>
<dbReference type="Pfam" id="PF14520">
    <property type="entry name" value="HHH_5"/>
    <property type="match status" value="1"/>
</dbReference>
<comment type="caution">
    <text evidence="11">Lacks conserved residue(s) required for the propagation of feature annotation.</text>
</comment>
<dbReference type="NCBIfam" id="TIGR00575">
    <property type="entry name" value="dnlj"/>
    <property type="match status" value="1"/>
</dbReference>
<dbReference type="PANTHER" id="PTHR23389:SF9">
    <property type="entry name" value="DNA LIGASE"/>
    <property type="match status" value="1"/>
</dbReference>
<dbReference type="Gene3D" id="3.30.470.30">
    <property type="entry name" value="DNA ligase/mRNA capping enzyme"/>
    <property type="match status" value="1"/>
</dbReference>
<dbReference type="Pfam" id="PF00533">
    <property type="entry name" value="BRCT"/>
    <property type="match status" value="1"/>
</dbReference>
<dbReference type="Gene3D" id="1.10.150.20">
    <property type="entry name" value="5' to 3' exonuclease, C-terminal subdomain"/>
    <property type="match status" value="2"/>
</dbReference>
<dbReference type="GO" id="GO:0003911">
    <property type="term" value="F:DNA ligase (NAD+) activity"/>
    <property type="evidence" value="ECO:0007669"/>
    <property type="project" value="UniProtKB-EC"/>
</dbReference>
<dbReference type="Gene3D" id="3.40.50.10190">
    <property type="entry name" value="BRCT domain"/>
    <property type="match status" value="1"/>
</dbReference>
<dbReference type="InterPro" id="IPR001679">
    <property type="entry name" value="DNA_ligase"/>
</dbReference>
<dbReference type="InterPro" id="IPR003583">
    <property type="entry name" value="Hlx-hairpin-Hlx_DNA-bd_motif"/>
</dbReference>
<dbReference type="SUPFAM" id="SSF56091">
    <property type="entry name" value="DNA ligase/mRNA capping enzyme, catalytic domain"/>
    <property type="match status" value="1"/>
</dbReference>
<dbReference type="SMART" id="SM00532">
    <property type="entry name" value="LIGANc"/>
    <property type="match status" value="1"/>
</dbReference>
<dbReference type="Gene3D" id="1.10.287.610">
    <property type="entry name" value="Helix hairpin bin"/>
    <property type="match status" value="1"/>
</dbReference>
<dbReference type="InterPro" id="IPR013840">
    <property type="entry name" value="DNAligase_N"/>
</dbReference>
<dbReference type="PROSITE" id="PS50172">
    <property type="entry name" value="BRCT"/>
    <property type="match status" value="1"/>
</dbReference>
<dbReference type="SUPFAM" id="SSF47781">
    <property type="entry name" value="RuvA domain 2-like"/>
    <property type="match status" value="1"/>
</dbReference>
<dbReference type="PROSITE" id="PS01055">
    <property type="entry name" value="DNA_LIGASE_N1"/>
    <property type="match status" value="1"/>
</dbReference>
<comment type="caution">
    <text evidence="13">The sequence shown here is derived from an EMBL/GenBank/DDBJ whole genome shotgun (WGS) entry which is preliminary data.</text>
</comment>